<accession>A0A0J6FPQ5</accession>
<organism evidence="1 2">
    <name type="scientific">Coccidioides posadasii RMSCC 3488</name>
    <dbReference type="NCBI Taxonomy" id="454284"/>
    <lineage>
        <taxon>Eukaryota</taxon>
        <taxon>Fungi</taxon>
        <taxon>Dikarya</taxon>
        <taxon>Ascomycota</taxon>
        <taxon>Pezizomycotina</taxon>
        <taxon>Eurotiomycetes</taxon>
        <taxon>Eurotiomycetidae</taxon>
        <taxon>Onygenales</taxon>
        <taxon>Onygenaceae</taxon>
        <taxon>Coccidioides</taxon>
    </lineage>
</organism>
<evidence type="ECO:0000313" key="2">
    <source>
        <dbReference type="Proteomes" id="UP000054567"/>
    </source>
</evidence>
<sequence>MANRGTCGTCLKPTRVVERHDRQDQKGAPYFVYLSSTRDGKWQASFSAKFYSKQQNPLGKENGLIVRLWLGSENWGCDGDGDSYGFDRDTYMAPDKLQEAAGVM</sequence>
<proteinExistence type="predicted"/>
<name>A0A0J6FPQ5_COCPO</name>
<dbReference type="Proteomes" id="UP000054567">
    <property type="component" value="Unassembled WGS sequence"/>
</dbReference>
<reference evidence="1 2" key="1">
    <citation type="submission" date="2007-06" db="EMBL/GenBank/DDBJ databases">
        <title>The Genome Sequence of Coccidioides posadasii RMSCC_3488.</title>
        <authorList>
            <consortium name="Coccidioides Genome Resources Consortium"/>
            <consortium name="The Broad Institute Genome Sequencing Platform"/>
            <person name="Henn M.R."/>
            <person name="Sykes S."/>
            <person name="Young S."/>
            <person name="Jaffe D."/>
            <person name="Berlin A."/>
            <person name="Alvarez P."/>
            <person name="Butler J."/>
            <person name="Gnerre S."/>
            <person name="Grabherr M."/>
            <person name="Mauceli E."/>
            <person name="Brockman W."/>
            <person name="Kodira C."/>
            <person name="Alvarado L."/>
            <person name="Zeng Q."/>
            <person name="Crawford M."/>
            <person name="Antoine C."/>
            <person name="Devon K."/>
            <person name="Galgiani J."/>
            <person name="Orsborn K."/>
            <person name="Lewis M.L."/>
            <person name="Nusbaum C."/>
            <person name="Galagan J."/>
            <person name="Birren B."/>
        </authorList>
    </citation>
    <scope>NUCLEOTIDE SEQUENCE [LARGE SCALE GENOMIC DNA]</scope>
    <source>
        <strain evidence="1 2">RMSCC 3488</strain>
    </source>
</reference>
<reference evidence="2" key="2">
    <citation type="journal article" date="2009" name="Genome Res.">
        <title>Comparative genomic analyses of the human fungal pathogens Coccidioides and their relatives.</title>
        <authorList>
            <person name="Sharpton T.J."/>
            <person name="Stajich J.E."/>
            <person name="Rounsley S.D."/>
            <person name="Gardner M.J."/>
            <person name="Wortman J.R."/>
            <person name="Jordar V.S."/>
            <person name="Maiti R."/>
            <person name="Kodira C.D."/>
            <person name="Neafsey D.E."/>
            <person name="Zeng Q."/>
            <person name="Hung C.-Y."/>
            <person name="McMahan C."/>
            <person name="Muszewska A."/>
            <person name="Grynberg M."/>
            <person name="Mandel M.A."/>
            <person name="Kellner E.M."/>
            <person name="Barker B.M."/>
            <person name="Galgiani J.N."/>
            <person name="Orbach M.J."/>
            <person name="Kirkland T.N."/>
            <person name="Cole G.T."/>
            <person name="Henn M.R."/>
            <person name="Birren B.W."/>
            <person name="Taylor J.W."/>
        </authorList>
    </citation>
    <scope>NUCLEOTIDE SEQUENCE [LARGE SCALE GENOMIC DNA]</scope>
    <source>
        <strain evidence="2">RMSCC 3488</strain>
    </source>
</reference>
<dbReference type="VEuPathDB" id="FungiDB:CPAG_07263"/>
<evidence type="ECO:0000313" key="1">
    <source>
        <dbReference type="EMBL" id="KMM70954.1"/>
    </source>
</evidence>
<gene>
    <name evidence="1" type="ORF">CPAG_07263</name>
</gene>
<protein>
    <submittedName>
        <fullName evidence="1">Uncharacterized protein</fullName>
    </submittedName>
</protein>
<dbReference type="AlphaFoldDB" id="A0A0J6FPQ5"/>
<reference evidence="2" key="3">
    <citation type="journal article" date="2010" name="Genome Res.">
        <title>Population genomic sequencing of Coccidioides fungi reveals recent hybridization and transposon control.</title>
        <authorList>
            <person name="Neafsey D.E."/>
            <person name="Barker B.M."/>
            <person name="Sharpton T.J."/>
            <person name="Stajich J.E."/>
            <person name="Park D.J."/>
            <person name="Whiston E."/>
            <person name="Hung C.-Y."/>
            <person name="McMahan C."/>
            <person name="White J."/>
            <person name="Sykes S."/>
            <person name="Heiman D."/>
            <person name="Young S."/>
            <person name="Zeng Q."/>
            <person name="Abouelleil A."/>
            <person name="Aftuck L."/>
            <person name="Bessette D."/>
            <person name="Brown A."/>
            <person name="FitzGerald M."/>
            <person name="Lui A."/>
            <person name="Macdonald J.P."/>
            <person name="Priest M."/>
            <person name="Orbach M.J."/>
            <person name="Galgiani J.N."/>
            <person name="Kirkland T.N."/>
            <person name="Cole G.T."/>
            <person name="Birren B.W."/>
            <person name="Henn M.R."/>
            <person name="Taylor J.W."/>
            <person name="Rounsley S.D."/>
        </authorList>
    </citation>
    <scope>NUCLEOTIDE SEQUENCE [LARGE SCALE GENOMIC DNA]</scope>
    <source>
        <strain evidence="2">RMSCC 3488</strain>
    </source>
</reference>
<dbReference type="EMBL" id="DS268112">
    <property type="protein sequence ID" value="KMM70954.1"/>
    <property type="molecule type" value="Genomic_DNA"/>
</dbReference>